<feature type="compositionally biased region" description="Low complexity" evidence="7">
    <location>
        <begin position="183"/>
        <end position="193"/>
    </location>
</feature>
<dbReference type="InterPro" id="IPR018289">
    <property type="entry name" value="MULE_transposase_dom"/>
</dbReference>
<dbReference type="Pfam" id="PF03101">
    <property type="entry name" value="FAR1"/>
    <property type="match status" value="1"/>
</dbReference>
<dbReference type="InterPro" id="IPR031052">
    <property type="entry name" value="FHY3/FAR1"/>
</dbReference>
<proteinExistence type="inferred from homology"/>
<dbReference type="PROSITE" id="PS50966">
    <property type="entry name" value="ZF_SWIM"/>
    <property type="match status" value="1"/>
</dbReference>
<evidence type="ECO:0000256" key="3">
    <source>
        <dbReference type="ARBA" id="ARBA00022771"/>
    </source>
</evidence>
<dbReference type="PANTHER" id="PTHR31669:SF295">
    <property type="entry name" value="PROTEIN FAR1-RELATED SEQUENCE"/>
    <property type="match status" value="1"/>
</dbReference>
<comment type="subcellular location">
    <subcellularLocation>
        <location evidence="6">Nucleus</location>
    </subcellularLocation>
</comment>
<keyword evidence="6" id="KW-0539">Nucleus</keyword>
<feature type="compositionally biased region" description="Basic and acidic residues" evidence="7">
    <location>
        <begin position="823"/>
        <end position="842"/>
    </location>
</feature>
<evidence type="ECO:0000313" key="10">
    <source>
        <dbReference type="Proteomes" id="UP001231189"/>
    </source>
</evidence>
<evidence type="ECO:0000256" key="1">
    <source>
        <dbReference type="ARBA" id="ARBA00005889"/>
    </source>
</evidence>
<name>A0AAD8SP70_LOLMU</name>
<feature type="compositionally biased region" description="Low complexity" evidence="7">
    <location>
        <begin position="798"/>
        <end position="809"/>
    </location>
</feature>
<evidence type="ECO:0000256" key="4">
    <source>
        <dbReference type="ARBA" id="ARBA00022833"/>
    </source>
</evidence>
<dbReference type="AlphaFoldDB" id="A0AAD8SP70"/>
<evidence type="ECO:0000259" key="8">
    <source>
        <dbReference type="PROSITE" id="PS50966"/>
    </source>
</evidence>
<dbReference type="EMBL" id="JAUUTY010000003">
    <property type="protein sequence ID" value="KAK1661876.1"/>
    <property type="molecule type" value="Genomic_DNA"/>
</dbReference>
<dbReference type="InterPro" id="IPR004330">
    <property type="entry name" value="FAR1_DNA_bnd_dom"/>
</dbReference>
<keyword evidence="4 6" id="KW-0862">Zinc</keyword>
<dbReference type="Proteomes" id="UP001231189">
    <property type="component" value="Unassembled WGS sequence"/>
</dbReference>
<feature type="compositionally biased region" description="Polar residues" evidence="7">
    <location>
        <begin position="199"/>
        <end position="222"/>
    </location>
</feature>
<feature type="region of interest" description="Disordered" evidence="7">
    <location>
        <begin position="785"/>
        <end position="875"/>
    </location>
</feature>
<accession>A0AAD8SP70</accession>
<feature type="region of interest" description="Disordered" evidence="7">
    <location>
        <begin position="183"/>
        <end position="227"/>
    </location>
</feature>
<feature type="region of interest" description="Disordered" evidence="7">
    <location>
        <begin position="1"/>
        <end position="117"/>
    </location>
</feature>
<evidence type="ECO:0000256" key="2">
    <source>
        <dbReference type="ARBA" id="ARBA00022723"/>
    </source>
</evidence>
<feature type="compositionally biased region" description="Basic and acidic residues" evidence="7">
    <location>
        <begin position="1"/>
        <end position="10"/>
    </location>
</feature>
<gene>
    <name evidence="9" type="ORF">QYE76_050035</name>
</gene>
<comment type="caution">
    <text evidence="9">The sequence shown here is derived from an EMBL/GenBank/DDBJ whole genome shotgun (WGS) entry which is preliminary data.</text>
</comment>
<keyword evidence="10" id="KW-1185">Reference proteome</keyword>
<reference evidence="9" key="1">
    <citation type="submission" date="2023-07" db="EMBL/GenBank/DDBJ databases">
        <title>A chromosome-level genome assembly of Lolium multiflorum.</title>
        <authorList>
            <person name="Chen Y."/>
            <person name="Copetti D."/>
            <person name="Kolliker R."/>
            <person name="Studer B."/>
        </authorList>
    </citation>
    <scope>NUCLEOTIDE SEQUENCE</scope>
    <source>
        <strain evidence="9">02402/16</strain>
        <tissue evidence="9">Leaf</tissue>
    </source>
</reference>
<evidence type="ECO:0000313" key="9">
    <source>
        <dbReference type="EMBL" id="KAK1661876.1"/>
    </source>
</evidence>
<dbReference type="SMART" id="SM00575">
    <property type="entry name" value="ZnF_PMZ"/>
    <property type="match status" value="1"/>
</dbReference>
<dbReference type="PANTHER" id="PTHR31669">
    <property type="entry name" value="PROTEIN FAR1-RELATED SEQUENCE 10-RELATED"/>
    <property type="match status" value="1"/>
</dbReference>
<dbReference type="GO" id="GO:0008270">
    <property type="term" value="F:zinc ion binding"/>
    <property type="evidence" value="ECO:0007669"/>
    <property type="project" value="UniProtKB-UniRule"/>
</dbReference>
<organism evidence="9 10">
    <name type="scientific">Lolium multiflorum</name>
    <name type="common">Italian ryegrass</name>
    <name type="synonym">Lolium perenne subsp. multiflorum</name>
    <dbReference type="NCBI Taxonomy" id="4521"/>
    <lineage>
        <taxon>Eukaryota</taxon>
        <taxon>Viridiplantae</taxon>
        <taxon>Streptophyta</taxon>
        <taxon>Embryophyta</taxon>
        <taxon>Tracheophyta</taxon>
        <taxon>Spermatophyta</taxon>
        <taxon>Magnoliopsida</taxon>
        <taxon>Liliopsida</taxon>
        <taxon>Poales</taxon>
        <taxon>Poaceae</taxon>
        <taxon>BOP clade</taxon>
        <taxon>Pooideae</taxon>
        <taxon>Poodae</taxon>
        <taxon>Poeae</taxon>
        <taxon>Poeae Chloroplast Group 2 (Poeae type)</taxon>
        <taxon>Loliodinae</taxon>
        <taxon>Loliinae</taxon>
        <taxon>Lolium</taxon>
    </lineage>
</organism>
<dbReference type="GO" id="GO:0006355">
    <property type="term" value="P:regulation of DNA-templated transcription"/>
    <property type="evidence" value="ECO:0007669"/>
    <property type="project" value="UniProtKB-UniRule"/>
</dbReference>
<feature type="domain" description="SWIM-type" evidence="8">
    <location>
        <begin position="667"/>
        <end position="703"/>
    </location>
</feature>
<dbReference type="GO" id="GO:0005634">
    <property type="term" value="C:nucleus"/>
    <property type="evidence" value="ECO:0007669"/>
    <property type="project" value="UniProtKB-SubCell"/>
</dbReference>
<dbReference type="Pfam" id="PF04434">
    <property type="entry name" value="SWIM"/>
    <property type="match status" value="1"/>
</dbReference>
<dbReference type="InterPro" id="IPR007527">
    <property type="entry name" value="Znf_SWIM"/>
</dbReference>
<comment type="similarity">
    <text evidence="1 6">Belongs to the FHY3/FAR1 family.</text>
</comment>
<feature type="region of interest" description="Disordered" evidence="7">
    <location>
        <begin position="908"/>
        <end position="928"/>
    </location>
</feature>
<protein>
    <recommendedName>
        <fullName evidence="6">Protein FAR1-RELATED SEQUENCE</fullName>
    </recommendedName>
</protein>
<comment type="function">
    <text evidence="6">Putative transcription activator involved in regulating light control of development.</text>
</comment>
<keyword evidence="3 5" id="KW-0863">Zinc-finger</keyword>
<dbReference type="Pfam" id="PF10551">
    <property type="entry name" value="MULE"/>
    <property type="match status" value="1"/>
</dbReference>
<keyword evidence="2 6" id="KW-0479">Metal-binding</keyword>
<evidence type="ECO:0000256" key="5">
    <source>
        <dbReference type="PROSITE-ProRule" id="PRU00325"/>
    </source>
</evidence>
<evidence type="ECO:0000256" key="7">
    <source>
        <dbReference type="SAM" id="MobiDB-lite"/>
    </source>
</evidence>
<sequence length="928" mass="105305">MAHLLHDILFPRRAPTAGSNQPPRAPPPPPRQATSDPSAPACHRAPTRFQNPEVVFATSAHGSTGGQQGNADDEAESGAGFFDLNQPIDSDDEDDNHDLIQENGESGGEGNFDEDVSSQPIVPFVGMQFDNEDVALKVYNEYAYKMGFGTRICSSKYSRKRGSEQVLINRVFECVHARKGAAAATTLGGTSESAARKQCSATDMSSGSKNTNHQPASASMEMSDSRQRNRVVRHNCKAHMIISLREGSFTVTTFTSEHTHPLVKELGRRRYYRSHRKIPEEDLEFLELMHNRNLKTSDIMGMLGDVHGGDIRTLGYVKRDVTNERSKMRAKLLFRDMDLTLEYFKKRQDENPNFYYAKDVDEDNAVRALFWVDGRTRLLYPKYKDCVFFDTTFCTNRYNMPFAPIVGINNHLQTVVLGCALLANETKDGFRWVFERWLEAMDGVQPDHIMTDQDQAMGKAILEVFYDAIHRNCFWHVIRIAKTKVGKPMQQGEPFAQAFWACIFDTDTVEQFEASWKHVMTWFQLDQNKHLKNMWDSRKKWAPIYFRRNFFPFTSTTGRSEGLNSYFKTLVHPSDSVFTFVRQFELCQDMMLDREDNAGFIIETTEPPLWGRLNIEKQASVFYTREVFDRFQKLIAENTAFTLEQQQNDASLRFSLVASDRRDTRTYQVEADVANGLYDCSCNMFDMCGLICPHIIRVMVHLNIQVIPDRYLLERWSQAASKGAPVPDANTRPHMFGIPGTNTLRYNRLCRKMNRLASDACFSDETYELVSAAIDSVSAVVDAKRRGGDTQQEGEPDVVQVQAQQQTAQGGLRNPPRQQPKGRPKESEKRKKPLLEQREDAAKKKKKGKKDEETNTAEKTSTTAKRGTGTKKKKMTGTKVTKCPFCLGDHHLVDCLVMKMKISAAQEAQGAATQQDENVPEVELGLKL</sequence>
<dbReference type="InterPro" id="IPR006564">
    <property type="entry name" value="Znf_PMZ"/>
</dbReference>
<evidence type="ECO:0000256" key="6">
    <source>
        <dbReference type="RuleBase" id="RU367018"/>
    </source>
</evidence>